<feature type="compositionally biased region" description="Acidic residues" evidence="1">
    <location>
        <begin position="86"/>
        <end position="99"/>
    </location>
</feature>
<dbReference type="Proteomes" id="UP000273982">
    <property type="component" value="Chromosome"/>
</dbReference>
<feature type="compositionally biased region" description="Acidic residues" evidence="1">
    <location>
        <begin position="39"/>
        <end position="60"/>
    </location>
</feature>
<name>A0A3G8M4P6_9HYPH</name>
<evidence type="ECO:0000313" key="2">
    <source>
        <dbReference type="EMBL" id="AZG76285.1"/>
    </source>
</evidence>
<evidence type="ECO:0000256" key="1">
    <source>
        <dbReference type="SAM" id="MobiDB-lite"/>
    </source>
</evidence>
<evidence type="ECO:0000313" key="3">
    <source>
        <dbReference type="Proteomes" id="UP000273982"/>
    </source>
</evidence>
<sequence>MPFEIADAAPLFVEYRPDMRRRIAAAVDALVALLDQIDGDGDFEDADPPEDDAPAEDVGDNEPSLGAPGTFYFPDQAHWAQGAGDDREDDSDLLEDDGSGESALGATTAVNQQHAWAAPRVTDAIVEDEPSLGWTGHGRGHPEMALRGYDDEREQNIGADDREHDDAERSGCGDMDGVMEQHGFGVQFAE</sequence>
<feature type="compositionally biased region" description="Basic and acidic residues" evidence="1">
    <location>
        <begin position="140"/>
        <end position="150"/>
    </location>
</feature>
<dbReference type="EMBL" id="CP034086">
    <property type="protein sequence ID" value="AZG76285.1"/>
    <property type="molecule type" value="Genomic_DNA"/>
</dbReference>
<gene>
    <name evidence="2" type="ORF">EHO51_05835</name>
</gene>
<dbReference type="RefSeq" id="WP_124738102.1">
    <property type="nucleotide sequence ID" value="NZ_CP034086.1"/>
</dbReference>
<feature type="region of interest" description="Disordered" evidence="1">
    <location>
        <begin position="127"/>
        <end position="190"/>
    </location>
</feature>
<accession>A0A3G8M4P6</accession>
<dbReference type="AlphaFoldDB" id="A0A3G8M4P6"/>
<feature type="compositionally biased region" description="Basic and acidic residues" evidence="1">
    <location>
        <begin position="159"/>
        <end position="171"/>
    </location>
</feature>
<protein>
    <submittedName>
        <fullName evidence="2">Uncharacterized protein</fullName>
    </submittedName>
</protein>
<dbReference type="KEGG" id="mros:EHO51_05835"/>
<reference evidence="2 3" key="1">
    <citation type="submission" date="2018-11" db="EMBL/GenBank/DDBJ databases">
        <title>Genome squencing of methanotrophic bacteria isolated from alkaline groundwater in Korea.</title>
        <authorList>
            <person name="Nguyen L.N."/>
        </authorList>
    </citation>
    <scope>NUCLEOTIDE SEQUENCE [LARGE SCALE GENOMIC DNA]</scope>
    <source>
        <strain evidence="2 3">GW6</strain>
    </source>
</reference>
<feature type="region of interest" description="Disordered" evidence="1">
    <location>
        <begin position="39"/>
        <end position="103"/>
    </location>
</feature>
<organism evidence="2 3">
    <name type="scientific">Methylocystis rosea</name>
    <dbReference type="NCBI Taxonomy" id="173366"/>
    <lineage>
        <taxon>Bacteria</taxon>
        <taxon>Pseudomonadati</taxon>
        <taxon>Pseudomonadota</taxon>
        <taxon>Alphaproteobacteria</taxon>
        <taxon>Hyphomicrobiales</taxon>
        <taxon>Methylocystaceae</taxon>
        <taxon>Methylocystis</taxon>
    </lineage>
</organism>
<proteinExistence type="predicted"/>